<gene>
    <name evidence="2" type="ORF">C7380_1116</name>
</gene>
<dbReference type="GO" id="GO:0004736">
    <property type="term" value="F:pyruvate carboxylase activity"/>
    <property type="evidence" value="ECO:0007669"/>
    <property type="project" value="TreeGrafter"/>
</dbReference>
<dbReference type="Gene3D" id="3.20.20.70">
    <property type="entry name" value="Aldolase class I"/>
    <property type="match status" value="1"/>
</dbReference>
<dbReference type="NCBIfam" id="NF010644">
    <property type="entry name" value="PRK14041.1"/>
    <property type="match status" value="1"/>
</dbReference>
<dbReference type="InterPro" id="IPR003379">
    <property type="entry name" value="Carboxylase_cons_dom"/>
</dbReference>
<dbReference type="SUPFAM" id="SSF89000">
    <property type="entry name" value="post-HMGL domain-like"/>
    <property type="match status" value="1"/>
</dbReference>
<dbReference type="InterPro" id="IPR055268">
    <property type="entry name" value="PCB-like"/>
</dbReference>
<protein>
    <submittedName>
        <fullName evidence="2">Oxaloacetate decarboxylase alpha subunit</fullName>
    </submittedName>
</protein>
<dbReference type="Proteomes" id="UP000245921">
    <property type="component" value="Unassembled WGS sequence"/>
</dbReference>
<proteinExistence type="predicted"/>
<evidence type="ECO:0000313" key="2">
    <source>
        <dbReference type="EMBL" id="PWJ91205.1"/>
    </source>
</evidence>
<dbReference type="InterPro" id="IPR000891">
    <property type="entry name" value="PYR_CT"/>
</dbReference>
<reference evidence="2 3" key="1">
    <citation type="submission" date="2018-05" db="EMBL/GenBank/DDBJ databases">
        <title>Genomic Encyclopedia of Type Strains, Phase IV (KMG-IV): sequencing the most valuable type-strain genomes for metagenomic binning, comparative biology and taxonomic classification.</title>
        <authorList>
            <person name="Goeker M."/>
        </authorList>
    </citation>
    <scope>NUCLEOTIDE SEQUENCE [LARGE SCALE GENOMIC DNA]</scope>
    <source>
        <strain evidence="2 3">DSM 24906</strain>
    </source>
</reference>
<accession>A0AA45C640</accession>
<dbReference type="PROSITE" id="PS50991">
    <property type="entry name" value="PYR_CT"/>
    <property type="match status" value="1"/>
</dbReference>
<dbReference type="SUPFAM" id="SSF51569">
    <property type="entry name" value="Aldolase"/>
    <property type="match status" value="1"/>
</dbReference>
<dbReference type="Pfam" id="PF00682">
    <property type="entry name" value="HMGL-like"/>
    <property type="match status" value="1"/>
</dbReference>
<evidence type="ECO:0000313" key="3">
    <source>
        <dbReference type="Proteomes" id="UP000245921"/>
    </source>
</evidence>
<organism evidence="2 3">
    <name type="scientific">Oceanotoga teriensis</name>
    <dbReference type="NCBI Taxonomy" id="515440"/>
    <lineage>
        <taxon>Bacteria</taxon>
        <taxon>Thermotogati</taxon>
        <taxon>Thermotogota</taxon>
        <taxon>Thermotogae</taxon>
        <taxon>Petrotogales</taxon>
        <taxon>Petrotogaceae</taxon>
        <taxon>Oceanotoga</taxon>
    </lineage>
</organism>
<name>A0AA45C640_9BACT</name>
<sequence>MKRPLVVDTTLRDGQQSLIATRMKTEEFESQLSEFDKVGYYAMEVWGGATYDSCIRFLDEDPWERLDIIRKNLKNTKIQMLLRGQNLVGYRHYSDDVVELFVNKMADHGMDIVRVFDALNDIRNLKKSIEIAKKRGMEVQGTMSYTQSPVHNLDFYINFTKELVDNGVDSICIKDMAGLLIPEEAYKIVSELKSKFDVPIELHSHNTTGLAAMSYYAAIKAGVDRLDLALSPFAMGTSQPAVETFNAAFDLGLNQDIIMKLSEHFWNVRKNHEDKDMKMTSINAKILKAQIPGGMLSNLVSQLKQQKAIDRLDEVLEEVPKVRKDLGYPPLVTPTSQIVGVQSTINVLTGERYKMITNEVRNYLKGMYGKSPAPVDEELMKKALKDEKPITYRPADDLKPEVEKSRKESGILVKNDEDLITYILFGETGIKYLKDRYKKEIKVDFDIVDEYSKEETNIYPV</sequence>
<dbReference type="Pfam" id="PF02436">
    <property type="entry name" value="PYC_OADA"/>
    <property type="match status" value="1"/>
</dbReference>
<dbReference type="PANTHER" id="PTHR43778:SF2">
    <property type="entry name" value="PYRUVATE CARBOXYLASE, MITOCHONDRIAL"/>
    <property type="match status" value="1"/>
</dbReference>
<dbReference type="CDD" id="cd07937">
    <property type="entry name" value="DRE_TIM_PC_TC_5S"/>
    <property type="match status" value="1"/>
</dbReference>
<evidence type="ECO:0000259" key="1">
    <source>
        <dbReference type="PROSITE" id="PS50991"/>
    </source>
</evidence>
<dbReference type="GO" id="GO:0005737">
    <property type="term" value="C:cytoplasm"/>
    <property type="evidence" value="ECO:0007669"/>
    <property type="project" value="TreeGrafter"/>
</dbReference>
<dbReference type="RefSeq" id="WP_109605029.1">
    <property type="nucleotide sequence ID" value="NZ_JAMHJO010000015.1"/>
</dbReference>
<comment type="caution">
    <text evidence="2">The sequence shown here is derived from an EMBL/GenBank/DDBJ whole genome shotgun (WGS) entry which is preliminary data.</text>
</comment>
<dbReference type="InterPro" id="IPR013785">
    <property type="entry name" value="Aldolase_TIM"/>
</dbReference>
<dbReference type="NCBIfam" id="NF006761">
    <property type="entry name" value="PRK09282.1"/>
    <property type="match status" value="1"/>
</dbReference>
<dbReference type="GO" id="GO:0006094">
    <property type="term" value="P:gluconeogenesis"/>
    <property type="evidence" value="ECO:0007669"/>
    <property type="project" value="TreeGrafter"/>
</dbReference>
<feature type="domain" description="Pyruvate carboxyltransferase" evidence="1">
    <location>
        <begin position="4"/>
        <end position="265"/>
    </location>
</feature>
<dbReference type="AlphaFoldDB" id="A0AA45C640"/>
<dbReference type="PANTHER" id="PTHR43778">
    <property type="entry name" value="PYRUVATE CARBOXYLASE"/>
    <property type="match status" value="1"/>
</dbReference>
<dbReference type="EMBL" id="QGGI01000011">
    <property type="protein sequence ID" value="PWJ91205.1"/>
    <property type="molecule type" value="Genomic_DNA"/>
</dbReference>
<keyword evidence="3" id="KW-1185">Reference proteome</keyword>